<comment type="similarity">
    <text evidence="2">Belongs to the glycosyltransferase 41 family. O-GlcNAc transferase subfamily.</text>
</comment>
<evidence type="ECO:0000256" key="4">
    <source>
        <dbReference type="ARBA" id="ARBA00022676"/>
    </source>
</evidence>
<evidence type="ECO:0000259" key="9">
    <source>
        <dbReference type="Pfam" id="PF13844"/>
    </source>
</evidence>
<gene>
    <name evidence="10" type="ORF">CWS72_12180</name>
</gene>
<comment type="pathway">
    <text evidence="1">Protein modification; protein glycosylation.</text>
</comment>
<keyword evidence="11" id="KW-1185">Reference proteome</keyword>
<protein>
    <recommendedName>
        <fullName evidence="3">protein O-GlcNAc transferase</fullName>
        <ecNumber evidence="3">2.4.1.255</ecNumber>
    </recommendedName>
</protein>
<dbReference type="GO" id="GO:0097363">
    <property type="term" value="F:protein O-acetylglucosaminyltransferase activity"/>
    <property type="evidence" value="ECO:0007669"/>
    <property type="project" value="UniProtKB-EC"/>
</dbReference>
<dbReference type="Pfam" id="PF13432">
    <property type="entry name" value="TPR_16"/>
    <property type="match status" value="4"/>
</dbReference>
<evidence type="ECO:0000256" key="6">
    <source>
        <dbReference type="ARBA" id="ARBA00022737"/>
    </source>
</evidence>
<dbReference type="EC" id="2.4.1.255" evidence="3"/>
<sequence length="792" mass="84875">MSTPAQKASDLLKTGVQHLQSGRLTRAEQCFRKLLKLDPGHVDGLAMLGAAENMSGRHDHAAGLLERALDRNPQHLGAIYNLGVARQAQGRPDAALTLFDKAAVLAPRFFEAAFNRAVTLQSLERHEEAETRLREVAATWPGVAEVHNQMGSLLIAGERWTEAEASLREALRLRAGFAGAWNNLGVALRGQGRTEEAAQAFARAIEAEPDSAGARRNLARALFDLERVEDGLSELAELADRHPKDGAVLAELGAALLAANRLTDAQTALRRAIDHGGATAPVYRDLGRTLTLQQKLAEAEEVLRRAVALSGEDADLCCALADVELRTGRPSQALERLRGMLTLRPDLPAVHAGQGAALQALGDHEAALTAFAEAARLAPDDLGIVSAVLFTLCYHDGTTLARFAEAGRRVQATLGEAPRLAPAEPLSPLSRPLRIGYVSPDLCRHSVSHFLLPLLENHDREAVRIHLYSDVVQPDAVTGRCAALADVWKDTAVIGDERLARIIAADGIDILVDLAGHTTDNRLGLFNRKPAPVQVSWLGYGATSGVAAIDYYLCDDVLLAPDSAEWFAETPWRLPRCSFAFEPLTDAPDCAPPPALREGRITFGSFNNGAKITAATVRLWSSVLRAVPDSRLLLKTRQLADSRLRDRLLAAFAAEGIGSGRLSFRTHSAGSESHLAAYGEIDIALDTSPYNGATTTCEALYMGVPVISLATDRLVGRYGASILAAIGLGDLVASDATGFTDAARTLAADISGLAELRNGLRPRFLASPLGDGAGLARAMEEAFRDMWRRDRG</sequence>
<keyword evidence="6" id="KW-0677">Repeat</keyword>
<dbReference type="PROSITE" id="PS50005">
    <property type="entry name" value="TPR"/>
    <property type="match status" value="5"/>
</dbReference>
<feature type="domain" description="O-GlcNAc transferase C-terminal" evidence="9">
    <location>
        <begin position="596"/>
        <end position="770"/>
    </location>
</feature>
<reference evidence="11" key="1">
    <citation type="submission" date="2017-12" db="EMBL/GenBank/DDBJ databases">
        <title>Draft genome sequence of Telmatospirillum siberiense 26-4b1T, an acidotolerant peatland alphaproteobacterium potentially involved in sulfur cycling.</title>
        <authorList>
            <person name="Hausmann B."/>
            <person name="Pjevac P."/>
            <person name="Schreck K."/>
            <person name="Herbold C.W."/>
            <person name="Daims H."/>
            <person name="Wagner M."/>
            <person name="Pester M."/>
            <person name="Loy A."/>
        </authorList>
    </citation>
    <scope>NUCLEOTIDE SEQUENCE [LARGE SCALE GENOMIC DNA]</scope>
    <source>
        <strain evidence="11">26-4b1</strain>
    </source>
</reference>
<evidence type="ECO:0000256" key="8">
    <source>
        <dbReference type="PROSITE-ProRule" id="PRU00339"/>
    </source>
</evidence>
<keyword evidence="7 8" id="KW-0802">TPR repeat</keyword>
<keyword evidence="5" id="KW-0808">Transferase</keyword>
<evidence type="ECO:0000256" key="3">
    <source>
        <dbReference type="ARBA" id="ARBA00011970"/>
    </source>
</evidence>
<feature type="repeat" description="TPR" evidence="8">
    <location>
        <begin position="178"/>
        <end position="211"/>
    </location>
</feature>
<feature type="repeat" description="TPR" evidence="8">
    <location>
        <begin position="348"/>
        <end position="381"/>
    </location>
</feature>
<name>A0A2N3PVA9_9PROT</name>
<dbReference type="SMART" id="SM00028">
    <property type="entry name" value="TPR"/>
    <property type="match status" value="11"/>
</dbReference>
<evidence type="ECO:0000313" key="10">
    <source>
        <dbReference type="EMBL" id="PKU24343.1"/>
    </source>
</evidence>
<evidence type="ECO:0000256" key="2">
    <source>
        <dbReference type="ARBA" id="ARBA00005386"/>
    </source>
</evidence>
<comment type="caution">
    <text evidence="10">The sequence shown here is derived from an EMBL/GenBank/DDBJ whole genome shotgun (WGS) entry which is preliminary data.</text>
</comment>
<dbReference type="Gene3D" id="3.40.50.11380">
    <property type="match status" value="1"/>
</dbReference>
<dbReference type="PANTHER" id="PTHR44835:SF1">
    <property type="entry name" value="PROTEIN O-GLCNAC TRANSFERASE"/>
    <property type="match status" value="1"/>
</dbReference>
<dbReference type="Pfam" id="PF13844">
    <property type="entry name" value="Glyco_transf_41"/>
    <property type="match status" value="2"/>
</dbReference>
<evidence type="ECO:0000313" key="11">
    <source>
        <dbReference type="Proteomes" id="UP000233293"/>
    </source>
</evidence>
<dbReference type="OrthoDB" id="146908at2"/>
<evidence type="ECO:0000256" key="7">
    <source>
        <dbReference type="ARBA" id="ARBA00022803"/>
    </source>
</evidence>
<evidence type="ECO:0000256" key="1">
    <source>
        <dbReference type="ARBA" id="ARBA00004922"/>
    </source>
</evidence>
<accession>A0A2N3PVA9</accession>
<dbReference type="Gene3D" id="3.40.50.2000">
    <property type="entry name" value="Glycogen Phosphorylase B"/>
    <property type="match status" value="1"/>
</dbReference>
<dbReference type="PROSITE" id="PS50293">
    <property type="entry name" value="TPR_REGION"/>
    <property type="match status" value="1"/>
</dbReference>
<feature type="domain" description="O-GlcNAc transferase C-terminal" evidence="9">
    <location>
        <begin position="431"/>
        <end position="569"/>
    </location>
</feature>
<dbReference type="Pfam" id="PF13181">
    <property type="entry name" value="TPR_8"/>
    <property type="match status" value="1"/>
</dbReference>
<dbReference type="AlphaFoldDB" id="A0A2N3PVA9"/>
<dbReference type="Proteomes" id="UP000233293">
    <property type="component" value="Unassembled WGS sequence"/>
</dbReference>
<proteinExistence type="inferred from homology"/>
<dbReference type="SUPFAM" id="SSF48452">
    <property type="entry name" value="TPR-like"/>
    <property type="match status" value="2"/>
</dbReference>
<dbReference type="PANTHER" id="PTHR44835">
    <property type="entry name" value="UDP-N-ACETYLGLUCOSAMINE--PEPTIDE N-ACETYLGLUCOSAMINYLTRANSFERASE SPINDLY-RELATED"/>
    <property type="match status" value="1"/>
</dbReference>
<dbReference type="InterPro" id="IPR019734">
    <property type="entry name" value="TPR_rpt"/>
</dbReference>
<dbReference type="EMBL" id="PIUM01000012">
    <property type="protein sequence ID" value="PKU24343.1"/>
    <property type="molecule type" value="Genomic_DNA"/>
</dbReference>
<feature type="repeat" description="TPR" evidence="8">
    <location>
        <begin position="280"/>
        <end position="313"/>
    </location>
</feature>
<dbReference type="Gene3D" id="1.25.40.10">
    <property type="entry name" value="Tetratricopeptide repeat domain"/>
    <property type="match status" value="2"/>
</dbReference>
<dbReference type="RefSeq" id="WP_101250882.1">
    <property type="nucleotide sequence ID" value="NZ_PIUM01000012.1"/>
</dbReference>
<dbReference type="Pfam" id="PF14559">
    <property type="entry name" value="TPR_19"/>
    <property type="match status" value="1"/>
</dbReference>
<dbReference type="InterPro" id="IPR051939">
    <property type="entry name" value="Glycosyltr_41/O-GlcNAc_trsf"/>
</dbReference>
<dbReference type="InterPro" id="IPR029489">
    <property type="entry name" value="OGT/SEC/SPY_C"/>
</dbReference>
<keyword evidence="4" id="KW-0328">Glycosyltransferase</keyword>
<feature type="repeat" description="TPR" evidence="8">
    <location>
        <begin position="8"/>
        <end position="41"/>
    </location>
</feature>
<dbReference type="InterPro" id="IPR011990">
    <property type="entry name" value="TPR-like_helical_dom_sf"/>
</dbReference>
<feature type="repeat" description="TPR" evidence="8">
    <location>
        <begin position="76"/>
        <end position="109"/>
    </location>
</feature>
<organism evidence="10 11">
    <name type="scientific">Telmatospirillum siberiense</name>
    <dbReference type="NCBI Taxonomy" id="382514"/>
    <lineage>
        <taxon>Bacteria</taxon>
        <taxon>Pseudomonadati</taxon>
        <taxon>Pseudomonadota</taxon>
        <taxon>Alphaproteobacteria</taxon>
        <taxon>Rhodospirillales</taxon>
        <taxon>Rhodospirillaceae</taxon>
        <taxon>Telmatospirillum</taxon>
    </lineage>
</organism>
<evidence type="ECO:0000256" key="5">
    <source>
        <dbReference type="ARBA" id="ARBA00022679"/>
    </source>
</evidence>